<protein>
    <submittedName>
        <fullName evidence="5">Peptidase M1</fullName>
    </submittedName>
</protein>
<sequence length="605" mass="70563">MNKYILSGFLCAIVLIVNAQSNSNYWQQHVDYTMDIDMNIENYQYKGTQKLVYTNNSPDELNVVFYHLYPNAFQPNSEMYQHYKNLPDPDKRFVKNVLNISNLKPEEQGFIKVNSLKQNKKEVQYEVIGTILKVYLNSPIMPYQSVQFDMDFLGQVPVQTRRSGRNNKEGVALSMAQWYPKMAEYDIEGWHADPYINHEFYGVWGDFDVTIYLDKEYTIGGTGYLQNAQEVGHGYEDPTKPLKLPNGNKLKWHFKAPNVHDFTWAADPNYVHDIKIGPNDVKLHFLYKGDIKNKSDWLLMEEMTVKTMDYFNKLVGEYPYKQYSVIQAGDGGMEYGMCTLITANRTYKSLIGVMQHELAHSWFQFVLASNESKHEWMDEGFTTYIDSKAWSDLVLKTKLENPFEYSYKSYFNVVDLERQEPLSTHVDRYSRERTASSNAYQKGCLFLTQLGYIIGQENLNKTIKKYYSDFQFKHPKPNDIMRTAEKVSGVQLDWYLNEWTQTTHTIDYGIKVVANRSITLERVGRMPMPLDVSVTYIDGTTEEFYIPLRMMLGSKPTSATKIDNWAWTHPTYTFKVSKDIKSVEIDKSKIMADVERKNNFVEIPQ</sequence>
<evidence type="ECO:0000313" key="6">
    <source>
        <dbReference type="Proteomes" id="UP000176050"/>
    </source>
</evidence>
<evidence type="ECO:0000259" key="4">
    <source>
        <dbReference type="Pfam" id="PF01433"/>
    </source>
</evidence>
<dbReference type="KEGG" id="lul:LPB138_10375"/>
<dbReference type="InterPro" id="IPR014782">
    <property type="entry name" value="Peptidase_M1_dom"/>
</dbReference>
<feature type="active site" description="Proton donor" evidence="1">
    <location>
        <position position="440"/>
    </location>
</feature>
<feature type="domain" description="Peptidase M1 membrane alanine aminopeptidase" evidence="4">
    <location>
        <begin position="303"/>
        <end position="499"/>
    </location>
</feature>
<evidence type="ECO:0000256" key="2">
    <source>
        <dbReference type="PIRSR" id="PIRSR634015-3"/>
    </source>
</evidence>
<name>A0A1D8P910_9FLAO</name>
<keyword evidence="3" id="KW-0732">Signal</keyword>
<dbReference type="Gene3D" id="1.10.390.10">
    <property type="entry name" value="Neutral Protease Domain 2"/>
    <property type="match status" value="1"/>
</dbReference>
<feature type="chain" id="PRO_5009110995" evidence="3">
    <location>
        <begin position="20"/>
        <end position="605"/>
    </location>
</feature>
<dbReference type="PANTHER" id="PTHR45726">
    <property type="entry name" value="LEUKOTRIENE A-4 HYDROLASE"/>
    <property type="match status" value="1"/>
</dbReference>
<dbReference type="CDD" id="cd09604">
    <property type="entry name" value="M1_APN_like"/>
    <property type="match status" value="1"/>
</dbReference>
<proteinExistence type="predicted"/>
<keyword evidence="2" id="KW-0479">Metal-binding</keyword>
<comment type="cofactor">
    <cofactor evidence="2">
        <name>Zn(2+)</name>
        <dbReference type="ChEBI" id="CHEBI:29105"/>
    </cofactor>
    <text evidence="2">Binds 1 zinc ion per subunit.</text>
</comment>
<feature type="signal peptide" evidence="3">
    <location>
        <begin position="1"/>
        <end position="19"/>
    </location>
</feature>
<dbReference type="OrthoDB" id="9814383at2"/>
<feature type="binding site" evidence="2">
    <location>
        <position position="360"/>
    </location>
    <ligand>
        <name>Zn(2+)</name>
        <dbReference type="ChEBI" id="CHEBI:29105"/>
        <note>catalytic</note>
    </ligand>
</feature>
<evidence type="ECO:0000313" key="5">
    <source>
        <dbReference type="EMBL" id="AOW21061.1"/>
    </source>
</evidence>
<keyword evidence="2" id="KW-0862">Zinc</keyword>
<dbReference type="Pfam" id="PF01433">
    <property type="entry name" value="Peptidase_M1"/>
    <property type="match status" value="1"/>
</dbReference>
<feature type="binding site" evidence="2">
    <location>
        <position position="379"/>
    </location>
    <ligand>
        <name>Zn(2+)</name>
        <dbReference type="ChEBI" id="CHEBI:29105"/>
        <note>catalytic</note>
    </ligand>
</feature>
<dbReference type="InterPro" id="IPR034015">
    <property type="entry name" value="M1_LTA4H"/>
</dbReference>
<reference evidence="5 6" key="1">
    <citation type="submission" date="2016-10" db="EMBL/GenBank/DDBJ databases">
        <title>Lutibacter sp. LPB0138, isolated from marine gastropod.</title>
        <authorList>
            <person name="Kim E."/>
            <person name="Yi H."/>
        </authorList>
    </citation>
    <scope>NUCLEOTIDE SEQUENCE [LARGE SCALE GENOMIC DNA]</scope>
    <source>
        <strain evidence="5 6">LPB0138</strain>
    </source>
</reference>
<keyword evidence="6" id="KW-1185">Reference proteome</keyword>
<evidence type="ECO:0000256" key="1">
    <source>
        <dbReference type="PIRSR" id="PIRSR634015-1"/>
    </source>
</evidence>
<dbReference type="GO" id="GO:0008237">
    <property type="term" value="F:metallopeptidase activity"/>
    <property type="evidence" value="ECO:0007669"/>
    <property type="project" value="InterPro"/>
</dbReference>
<dbReference type="InterPro" id="IPR027268">
    <property type="entry name" value="Peptidase_M4/M1_CTD_sf"/>
</dbReference>
<evidence type="ECO:0000256" key="3">
    <source>
        <dbReference type="SAM" id="SignalP"/>
    </source>
</evidence>
<dbReference type="RefSeq" id="WP_070237225.1">
    <property type="nucleotide sequence ID" value="NZ_CP017478.1"/>
</dbReference>
<gene>
    <name evidence="5" type="ORF">LPB138_10375</name>
</gene>
<dbReference type="AlphaFoldDB" id="A0A1D8P910"/>
<dbReference type="GO" id="GO:0008270">
    <property type="term" value="F:zinc ion binding"/>
    <property type="evidence" value="ECO:0007669"/>
    <property type="project" value="InterPro"/>
</dbReference>
<feature type="active site" description="Proton acceptor" evidence="1">
    <location>
        <position position="357"/>
    </location>
</feature>
<dbReference type="STRING" id="1850246.LPB138_10375"/>
<dbReference type="PANTHER" id="PTHR45726:SF3">
    <property type="entry name" value="LEUKOTRIENE A-4 HYDROLASE"/>
    <property type="match status" value="1"/>
</dbReference>
<feature type="binding site" evidence="2">
    <location>
        <position position="356"/>
    </location>
    <ligand>
        <name>Zn(2+)</name>
        <dbReference type="ChEBI" id="CHEBI:29105"/>
        <note>catalytic</note>
    </ligand>
</feature>
<dbReference type="Proteomes" id="UP000176050">
    <property type="component" value="Chromosome"/>
</dbReference>
<dbReference type="EMBL" id="CP017478">
    <property type="protein sequence ID" value="AOW21061.1"/>
    <property type="molecule type" value="Genomic_DNA"/>
</dbReference>
<dbReference type="SUPFAM" id="SSF55486">
    <property type="entry name" value="Metalloproteases ('zincins'), catalytic domain"/>
    <property type="match status" value="1"/>
</dbReference>
<organism evidence="5 6">
    <name type="scientific">Urechidicola croceus</name>
    <dbReference type="NCBI Taxonomy" id="1850246"/>
    <lineage>
        <taxon>Bacteria</taxon>
        <taxon>Pseudomonadati</taxon>
        <taxon>Bacteroidota</taxon>
        <taxon>Flavobacteriia</taxon>
        <taxon>Flavobacteriales</taxon>
        <taxon>Flavobacteriaceae</taxon>
        <taxon>Urechidicola</taxon>
    </lineage>
</organism>
<accession>A0A1D8P910</accession>